<dbReference type="Proteomes" id="UP000719766">
    <property type="component" value="Unassembled WGS sequence"/>
</dbReference>
<accession>A0A9P7DM96</accession>
<evidence type="ECO:0000313" key="2">
    <source>
        <dbReference type="EMBL" id="KAG1798274.1"/>
    </source>
</evidence>
<organism evidence="2 3">
    <name type="scientific">Suillus plorans</name>
    <dbReference type="NCBI Taxonomy" id="116603"/>
    <lineage>
        <taxon>Eukaryota</taxon>
        <taxon>Fungi</taxon>
        <taxon>Dikarya</taxon>
        <taxon>Basidiomycota</taxon>
        <taxon>Agaricomycotina</taxon>
        <taxon>Agaricomycetes</taxon>
        <taxon>Agaricomycetidae</taxon>
        <taxon>Boletales</taxon>
        <taxon>Suillineae</taxon>
        <taxon>Suillaceae</taxon>
        <taxon>Suillus</taxon>
    </lineage>
</organism>
<dbReference type="EMBL" id="JABBWE010000014">
    <property type="protein sequence ID" value="KAG1798274.1"/>
    <property type="molecule type" value="Genomic_DNA"/>
</dbReference>
<protein>
    <submittedName>
        <fullName evidence="2">Uncharacterized protein</fullName>
    </submittedName>
</protein>
<dbReference type="GeneID" id="64593660"/>
<feature type="compositionally biased region" description="Basic and acidic residues" evidence="1">
    <location>
        <begin position="490"/>
        <end position="499"/>
    </location>
</feature>
<dbReference type="OrthoDB" id="3253416at2759"/>
<evidence type="ECO:0000256" key="1">
    <source>
        <dbReference type="SAM" id="MobiDB-lite"/>
    </source>
</evidence>
<proteinExistence type="predicted"/>
<reference evidence="2" key="1">
    <citation type="journal article" date="2020" name="New Phytol.">
        <title>Comparative genomics reveals dynamic genome evolution in host specialist ectomycorrhizal fungi.</title>
        <authorList>
            <person name="Lofgren L.A."/>
            <person name="Nguyen N.H."/>
            <person name="Vilgalys R."/>
            <person name="Ruytinx J."/>
            <person name="Liao H.L."/>
            <person name="Branco S."/>
            <person name="Kuo A."/>
            <person name="LaButti K."/>
            <person name="Lipzen A."/>
            <person name="Andreopoulos W."/>
            <person name="Pangilinan J."/>
            <person name="Riley R."/>
            <person name="Hundley H."/>
            <person name="Na H."/>
            <person name="Barry K."/>
            <person name="Grigoriev I.V."/>
            <person name="Stajich J.E."/>
            <person name="Kennedy P.G."/>
        </authorList>
    </citation>
    <scope>NUCLEOTIDE SEQUENCE</scope>
    <source>
        <strain evidence="2">S12</strain>
    </source>
</reference>
<evidence type="ECO:0000313" key="3">
    <source>
        <dbReference type="Proteomes" id="UP000719766"/>
    </source>
</evidence>
<keyword evidence="3" id="KW-1185">Reference proteome</keyword>
<comment type="caution">
    <text evidence="2">The sequence shown here is derived from an EMBL/GenBank/DDBJ whole genome shotgun (WGS) entry which is preliminary data.</text>
</comment>
<name>A0A9P7DM96_9AGAM</name>
<feature type="region of interest" description="Disordered" evidence="1">
    <location>
        <begin position="441"/>
        <end position="499"/>
    </location>
</feature>
<dbReference type="RefSeq" id="XP_041163085.1">
    <property type="nucleotide sequence ID" value="XM_041299896.1"/>
</dbReference>
<dbReference type="AlphaFoldDB" id="A0A9P7DM96"/>
<sequence length="499" mass="53656">MGARDNVHKLVKRASDYHNLSAEERNKLVTAFDEEKEIARDRPPNLSVKTRNAECSNSFKAIVDEVEALKQQIGMEALVVLVRGTCDLNIEPKVHFTSSAIEQYLRTATWKHAMEFACKLEGYIISGVIEQNGLSLTHKECVKKAKQIIRSGMQAGLLGITGHSEANFEYLRYEHVVQKFLVKVVRWTHSDWANPSDLKGGIEALETLADAIKQKTCKFVTITHEEANKHLECIAAGESLTPNIDKDTSLSGGISAEPSQMASQMPIQQSPTISAMTATTSATTTATMSSPTTATTSATTSATMSATMSATTSATTSSPNVIRFASAESTTSTPPPVTNETNNLQPPMANSTPPMPDTLPPASSNVPSMQIPDTHIDPHLLNYVPTPNLINPTPELIFSTPNLTLPSTIHSASLSDPSGVQDTSALTAVTNHKRCAPATLEEPRSKHLKKPSAKALAAEMDNGGQKGKKSKEGRAGKKASGPKSTAYVDSKNENDHTDT</sequence>
<gene>
    <name evidence="2" type="ORF">HD556DRAFT_1306298</name>
</gene>